<protein>
    <submittedName>
        <fullName evidence="2">Uncharacterized protein</fullName>
    </submittedName>
</protein>
<accession>A0ABV5MLL0</accession>
<feature type="region of interest" description="Disordered" evidence="1">
    <location>
        <begin position="1"/>
        <end position="20"/>
    </location>
</feature>
<comment type="caution">
    <text evidence="2">The sequence shown here is derived from an EMBL/GenBank/DDBJ whole genome shotgun (WGS) entry which is preliminary data.</text>
</comment>
<name>A0ABV5MLL0_9ACTN</name>
<evidence type="ECO:0000313" key="3">
    <source>
        <dbReference type="Proteomes" id="UP001589608"/>
    </source>
</evidence>
<dbReference type="Proteomes" id="UP001589608">
    <property type="component" value="Unassembled WGS sequence"/>
</dbReference>
<sequence>MLIHANRRQRRQGGGATTVAHSDHCVLGGERAPWGLIGTYRSPFKAGGAP</sequence>
<dbReference type="EMBL" id="JBHMCA010000069">
    <property type="protein sequence ID" value="MFB9449749.1"/>
    <property type="molecule type" value="Genomic_DNA"/>
</dbReference>
<evidence type="ECO:0000313" key="2">
    <source>
        <dbReference type="EMBL" id="MFB9449749.1"/>
    </source>
</evidence>
<keyword evidence="3" id="KW-1185">Reference proteome</keyword>
<proteinExistence type="predicted"/>
<feature type="compositionally biased region" description="Basic residues" evidence="1">
    <location>
        <begin position="1"/>
        <end position="11"/>
    </location>
</feature>
<gene>
    <name evidence="2" type="ORF">ACFFTR_42300</name>
</gene>
<reference evidence="2 3" key="1">
    <citation type="submission" date="2024-09" db="EMBL/GenBank/DDBJ databases">
        <authorList>
            <person name="Sun Q."/>
            <person name="Mori K."/>
        </authorList>
    </citation>
    <scope>NUCLEOTIDE SEQUENCE [LARGE SCALE GENOMIC DNA]</scope>
    <source>
        <strain evidence="2 3">JCM 3307</strain>
    </source>
</reference>
<evidence type="ECO:0000256" key="1">
    <source>
        <dbReference type="SAM" id="MobiDB-lite"/>
    </source>
</evidence>
<organism evidence="2 3">
    <name type="scientific">Dactylosporangium vinaceum</name>
    <dbReference type="NCBI Taxonomy" id="53362"/>
    <lineage>
        <taxon>Bacteria</taxon>
        <taxon>Bacillati</taxon>
        <taxon>Actinomycetota</taxon>
        <taxon>Actinomycetes</taxon>
        <taxon>Micromonosporales</taxon>
        <taxon>Micromonosporaceae</taxon>
        <taxon>Dactylosporangium</taxon>
    </lineage>
</organism>
<dbReference type="RefSeq" id="WP_223100586.1">
    <property type="nucleotide sequence ID" value="NZ_CP061913.1"/>
</dbReference>